<keyword evidence="4" id="KW-0378">Hydrolase</keyword>
<dbReference type="Gene3D" id="3.30.420.10">
    <property type="entry name" value="Ribonuclease H-like superfamily/Ribonuclease H"/>
    <property type="match status" value="1"/>
</dbReference>
<comment type="function">
    <text evidence="1">DNA polymerase III is a complex, multichain enzyme responsible for most of the replicative synthesis in bacteria. The epsilon subunit contain the editing function and is a proofreading 3'-5' exonuclease.</text>
</comment>
<sequence>MQLNLKNPVVFLDLETTGIDIVKDRIVEIALLKVHLDGTEEELLQRVNPEMPISEEATRVHGITNEDVAGEPTFKEVAKKMAKFIEGCDLAGFNSNRFDIPLLAEEFLRADVDIDMKKRKFIDVQAIFHKMEKRTLAAAYLFYCKKPLVDAHSALADTRATYEVLQAQLETYQGVEYEDNRGKSSTPIVNDVEKLSEFSAYDRNVDFVGRIVYDENGVEVFNFGKNKGVPVEKVLREQPGYFGWIMNSEFPLYTKKVLTQIKLRMMEK</sequence>
<dbReference type="EMBL" id="DSDK01000453">
    <property type="protein sequence ID" value="HDR51597.1"/>
    <property type="molecule type" value="Genomic_DNA"/>
</dbReference>
<evidence type="ECO:0000256" key="2">
    <source>
        <dbReference type="ARBA" id="ARBA00026073"/>
    </source>
</evidence>
<dbReference type="InterPro" id="IPR013520">
    <property type="entry name" value="Ribonucl_H"/>
</dbReference>
<evidence type="ECO:0000256" key="1">
    <source>
        <dbReference type="ARBA" id="ARBA00025483"/>
    </source>
</evidence>
<gene>
    <name evidence="4" type="ORF">ENN90_08250</name>
</gene>
<dbReference type="InterPro" id="IPR012337">
    <property type="entry name" value="RNaseH-like_sf"/>
</dbReference>
<dbReference type="GO" id="GO:0045004">
    <property type="term" value="P:DNA replication proofreading"/>
    <property type="evidence" value="ECO:0007669"/>
    <property type="project" value="TreeGrafter"/>
</dbReference>
<comment type="caution">
    <text evidence="4">The sequence shown here is derived from an EMBL/GenBank/DDBJ whole genome shotgun (WGS) entry which is preliminary data.</text>
</comment>
<dbReference type="Pfam" id="PF00929">
    <property type="entry name" value="RNase_T"/>
    <property type="match status" value="1"/>
</dbReference>
<dbReference type="FunFam" id="3.30.420.10:FF:000045">
    <property type="entry name" value="3'-5' exonuclease DinG"/>
    <property type="match status" value="1"/>
</dbReference>
<reference evidence="4" key="1">
    <citation type="journal article" date="2020" name="mSystems">
        <title>Genome- and Community-Level Interaction Insights into Carbon Utilization and Element Cycling Functions of Hydrothermarchaeota in Hydrothermal Sediment.</title>
        <authorList>
            <person name="Zhou Z."/>
            <person name="Liu Y."/>
            <person name="Xu W."/>
            <person name="Pan J."/>
            <person name="Luo Z.H."/>
            <person name="Li M."/>
        </authorList>
    </citation>
    <scope>NUCLEOTIDE SEQUENCE [LARGE SCALE GENOMIC DNA]</scope>
    <source>
        <strain evidence="4">SpSt-1217</strain>
    </source>
</reference>
<dbReference type="GO" id="GO:0003676">
    <property type="term" value="F:nucleic acid binding"/>
    <property type="evidence" value="ECO:0007669"/>
    <property type="project" value="InterPro"/>
</dbReference>
<dbReference type="PANTHER" id="PTHR30231">
    <property type="entry name" value="DNA POLYMERASE III SUBUNIT EPSILON"/>
    <property type="match status" value="1"/>
</dbReference>
<dbReference type="GO" id="GO:0005829">
    <property type="term" value="C:cytosol"/>
    <property type="evidence" value="ECO:0007669"/>
    <property type="project" value="TreeGrafter"/>
</dbReference>
<dbReference type="SMART" id="SM00479">
    <property type="entry name" value="EXOIII"/>
    <property type="match status" value="1"/>
</dbReference>
<dbReference type="InterPro" id="IPR036397">
    <property type="entry name" value="RNaseH_sf"/>
</dbReference>
<dbReference type="CDD" id="cd06127">
    <property type="entry name" value="DEDDh"/>
    <property type="match status" value="1"/>
</dbReference>
<dbReference type="SUPFAM" id="SSF53098">
    <property type="entry name" value="Ribonuclease H-like"/>
    <property type="match status" value="1"/>
</dbReference>
<protein>
    <submittedName>
        <fullName evidence="4">3'-5' exonuclease</fullName>
    </submittedName>
</protein>
<evidence type="ECO:0000313" key="4">
    <source>
        <dbReference type="EMBL" id="HDR51597.1"/>
    </source>
</evidence>
<dbReference type="PANTHER" id="PTHR30231:SF41">
    <property type="entry name" value="DNA POLYMERASE III SUBUNIT EPSILON"/>
    <property type="match status" value="1"/>
</dbReference>
<comment type="subunit">
    <text evidence="2">DNA polymerase III contains a core (composed of alpha, epsilon and theta chains) that associates with a tau subunit. This core dimerizes to form the POLIII' complex. PolIII' associates with the gamma complex (composed of gamma, delta, delta', psi and chi chains) and with the beta chain to form the complete DNA polymerase III complex.</text>
</comment>
<keyword evidence="4" id="KW-0269">Exonuclease</keyword>
<proteinExistence type="predicted"/>
<dbReference type="GO" id="GO:0008408">
    <property type="term" value="F:3'-5' exonuclease activity"/>
    <property type="evidence" value="ECO:0007669"/>
    <property type="project" value="TreeGrafter"/>
</dbReference>
<dbReference type="AlphaFoldDB" id="A0A831LHF2"/>
<feature type="domain" description="Exonuclease" evidence="3">
    <location>
        <begin position="8"/>
        <end position="174"/>
    </location>
</feature>
<dbReference type="Proteomes" id="UP000886047">
    <property type="component" value="Unassembled WGS sequence"/>
</dbReference>
<keyword evidence="4" id="KW-0540">Nuclease</keyword>
<organism evidence="4">
    <name type="scientific">Mariniphaga anaerophila</name>
    <dbReference type="NCBI Taxonomy" id="1484053"/>
    <lineage>
        <taxon>Bacteria</taxon>
        <taxon>Pseudomonadati</taxon>
        <taxon>Bacteroidota</taxon>
        <taxon>Bacteroidia</taxon>
        <taxon>Marinilabiliales</taxon>
        <taxon>Prolixibacteraceae</taxon>
        <taxon>Mariniphaga</taxon>
    </lineage>
</organism>
<name>A0A831LHF2_9BACT</name>
<accession>A0A831LHF2</accession>
<evidence type="ECO:0000259" key="3">
    <source>
        <dbReference type="SMART" id="SM00479"/>
    </source>
</evidence>